<gene>
    <name evidence="2" type="ORF">NHX12_026019</name>
</gene>
<comment type="caution">
    <text evidence="2">The sequence shown here is derived from an EMBL/GenBank/DDBJ whole genome shotgun (WGS) entry which is preliminary data.</text>
</comment>
<accession>A0A9Q0EJ31</accession>
<dbReference type="AlphaFoldDB" id="A0A9Q0EJ31"/>
<dbReference type="EMBL" id="JANIIK010000042">
    <property type="protein sequence ID" value="KAJ3606498.1"/>
    <property type="molecule type" value="Genomic_DNA"/>
</dbReference>
<feature type="region of interest" description="Disordered" evidence="1">
    <location>
        <begin position="15"/>
        <end position="124"/>
    </location>
</feature>
<evidence type="ECO:0000313" key="3">
    <source>
        <dbReference type="Proteomes" id="UP001148018"/>
    </source>
</evidence>
<evidence type="ECO:0000313" key="2">
    <source>
        <dbReference type="EMBL" id="KAJ3606498.1"/>
    </source>
</evidence>
<protein>
    <submittedName>
        <fullName evidence="2">Uncharacterized protein</fullName>
    </submittedName>
</protein>
<feature type="compositionally biased region" description="Basic and acidic residues" evidence="1">
    <location>
        <begin position="60"/>
        <end position="75"/>
    </location>
</feature>
<dbReference type="Proteomes" id="UP001148018">
    <property type="component" value="Unassembled WGS sequence"/>
</dbReference>
<dbReference type="OrthoDB" id="10626555at2759"/>
<sequence length="124" mass="12926">MPGLASAARWSLVGSLGPAEWPGTGAREINQAGAALPVAPLTKPPEEGECSAGEGGGGGERIERESERERERERGGGGGGKGQGQCTPADKHRERPAAARESLRSGSDRGRLIPRHRGPPFVLR</sequence>
<reference evidence="2" key="1">
    <citation type="submission" date="2022-07" db="EMBL/GenBank/DDBJ databases">
        <title>Chromosome-level genome of Muraenolepis orangiensis.</title>
        <authorList>
            <person name="Kim J."/>
        </authorList>
    </citation>
    <scope>NUCLEOTIDE SEQUENCE</scope>
    <source>
        <strain evidence="2">KU_S4_2022</strain>
        <tissue evidence="2">Muscle</tissue>
    </source>
</reference>
<name>A0A9Q0EJ31_9TELE</name>
<organism evidence="2 3">
    <name type="scientific">Muraenolepis orangiensis</name>
    <name type="common">Patagonian moray cod</name>
    <dbReference type="NCBI Taxonomy" id="630683"/>
    <lineage>
        <taxon>Eukaryota</taxon>
        <taxon>Metazoa</taxon>
        <taxon>Chordata</taxon>
        <taxon>Craniata</taxon>
        <taxon>Vertebrata</taxon>
        <taxon>Euteleostomi</taxon>
        <taxon>Actinopterygii</taxon>
        <taxon>Neopterygii</taxon>
        <taxon>Teleostei</taxon>
        <taxon>Neoteleostei</taxon>
        <taxon>Acanthomorphata</taxon>
        <taxon>Zeiogadaria</taxon>
        <taxon>Gadariae</taxon>
        <taxon>Gadiformes</taxon>
        <taxon>Muraenolepidoidei</taxon>
        <taxon>Muraenolepididae</taxon>
        <taxon>Muraenolepis</taxon>
    </lineage>
</organism>
<keyword evidence="3" id="KW-1185">Reference proteome</keyword>
<evidence type="ECO:0000256" key="1">
    <source>
        <dbReference type="SAM" id="MobiDB-lite"/>
    </source>
</evidence>
<proteinExistence type="predicted"/>
<feature type="compositionally biased region" description="Basic and acidic residues" evidence="1">
    <location>
        <begin position="89"/>
        <end position="111"/>
    </location>
</feature>